<dbReference type="Gene3D" id="3.90.220.20">
    <property type="entry name" value="DNA methylase specificity domains"/>
    <property type="match status" value="2"/>
</dbReference>
<dbReference type="Proteomes" id="UP001372714">
    <property type="component" value="Chromosome"/>
</dbReference>
<dbReference type="SUPFAM" id="SSF116734">
    <property type="entry name" value="DNA methylase specificity domain"/>
    <property type="match status" value="2"/>
</dbReference>
<name>A0ABZ2FP14_9PSED</name>
<protein>
    <submittedName>
        <fullName evidence="5">Restriction endonuclease subunit S</fullName>
        <ecNumber evidence="5">3.1.21.-</ecNumber>
    </submittedName>
</protein>
<proteinExistence type="inferred from homology"/>
<evidence type="ECO:0000313" key="5">
    <source>
        <dbReference type="EMBL" id="WWM65939.1"/>
    </source>
</evidence>
<keyword evidence="5" id="KW-0255">Endonuclease</keyword>
<organism evidence="5 6">
    <name type="scientific">Pseudomonas benzopyrenica</name>
    <dbReference type="NCBI Taxonomy" id="2993566"/>
    <lineage>
        <taxon>Bacteria</taxon>
        <taxon>Pseudomonadati</taxon>
        <taxon>Pseudomonadota</taxon>
        <taxon>Gammaproteobacteria</taxon>
        <taxon>Pseudomonadales</taxon>
        <taxon>Pseudomonadaceae</taxon>
        <taxon>Pseudomonas</taxon>
    </lineage>
</organism>
<keyword evidence="5" id="KW-0378">Hydrolase</keyword>
<dbReference type="EMBL" id="CP145723">
    <property type="protein sequence ID" value="WWM65939.1"/>
    <property type="molecule type" value="Genomic_DNA"/>
</dbReference>
<dbReference type="InterPro" id="IPR044946">
    <property type="entry name" value="Restrct_endonuc_typeI_TRD_sf"/>
</dbReference>
<evidence type="ECO:0000256" key="3">
    <source>
        <dbReference type="ARBA" id="ARBA00023125"/>
    </source>
</evidence>
<evidence type="ECO:0000256" key="2">
    <source>
        <dbReference type="ARBA" id="ARBA00022747"/>
    </source>
</evidence>
<accession>A0ABZ2FP14</accession>
<evidence type="ECO:0000259" key="4">
    <source>
        <dbReference type="Pfam" id="PF01420"/>
    </source>
</evidence>
<keyword evidence="6" id="KW-1185">Reference proteome</keyword>
<dbReference type="InterPro" id="IPR051212">
    <property type="entry name" value="Type-I_RE_S_subunit"/>
</dbReference>
<dbReference type="GO" id="GO:0016787">
    <property type="term" value="F:hydrolase activity"/>
    <property type="evidence" value="ECO:0007669"/>
    <property type="project" value="UniProtKB-KW"/>
</dbReference>
<dbReference type="GO" id="GO:0004519">
    <property type="term" value="F:endonuclease activity"/>
    <property type="evidence" value="ECO:0007669"/>
    <property type="project" value="UniProtKB-KW"/>
</dbReference>
<sequence>MSELPANWATCTLGELVERIETGKSVKCDERPPQGLENGLVKISAVTWGEFDENESKTLFDSIHLKPEDKIKTGDFLISRANTLELVGSCVLVKSLSKNLYLSDKVLRLVLSNKAKPWLLVCLRSQAGRQQIESLATGNQLSMRNISQQALKEIRIPLPPLAEQTRIAAKLDELLVQVDTLKARIDGIPSLLKRFRQSVLSAAVSGRLTEEWRTESESYIHPYASEWKWHPLPKSWQVKFYAEVTESRLGKMLDKAKNSGIPTKYLGNINVRWFDFELNSLQKIPISTTEREELAIRHGDILICEGGEPGRCAIWDSRLKETIVFQKAIHRARVSSLLLPKWLAFNLKHDADDLILEQLFTGTTIKHLTGKALKNYPLRVPPLEEQTEIVRRVEQLFAFADQLEARVKAAQTRIDRLTQSILAKAFRGELVPQDPNDESASVLLERIKAQRAAEPKAKRGRGAATLI</sequence>
<feature type="domain" description="Type I restriction modification DNA specificity" evidence="4">
    <location>
        <begin position="5"/>
        <end position="188"/>
    </location>
</feature>
<keyword evidence="2" id="KW-0680">Restriction system</keyword>
<dbReference type="CDD" id="cd17261">
    <property type="entry name" value="RMtype1_S_EcoKI-TRD2-CR2_like"/>
    <property type="match status" value="1"/>
</dbReference>
<dbReference type="EC" id="3.1.21.-" evidence="5"/>
<reference evidence="5 6" key="1">
    <citation type="submission" date="2024-02" db="EMBL/GenBank/DDBJ databases">
        <title>The whole genome sequence of Pseudomonas benzopyrenica MLY92.</title>
        <authorList>
            <person name="Liu Y."/>
        </authorList>
    </citation>
    <scope>NUCLEOTIDE SEQUENCE [LARGE SCALE GENOMIC DNA]</scope>
    <source>
        <strain evidence="5 6">MLY92</strain>
    </source>
</reference>
<dbReference type="InterPro" id="IPR000055">
    <property type="entry name" value="Restrct_endonuc_typeI_TRD"/>
</dbReference>
<dbReference type="RefSeq" id="WP_338545170.1">
    <property type="nucleotide sequence ID" value="NZ_CP145723.1"/>
</dbReference>
<dbReference type="PANTHER" id="PTHR43140">
    <property type="entry name" value="TYPE-1 RESTRICTION ENZYME ECOKI SPECIFICITY PROTEIN"/>
    <property type="match status" value="1"/>
</dbReference>
<comment type="similarity">
    <text evidence="1">Belongs to the type-I restriction system S methylase family.</text>
</comment>
<evidence type="ECO:0000313" key="6">
    <source>
        <dbReference type="Proteomes" id="UP001372714"/>
    </source>
</evidence>
<gene>
    <name evidence="5" type="ORF">V6W80_19815</name>
</gene>
<dbReference type="Pfam" id="PF01420">
    <property type="entry name" value="Methylase_S"/>
    <property type="match status" value="2"/>
</dbReference>
<evidence type="ECO:0000256" key="1">
    <source>
        <dbReference type="ARBA" id="ARBA00010923"/>
    </source>
</evidence>
<dbReference type="PANTHER" id="PTHR43140:SF1">
    <property type="entry name" value="TYPE I RESTRICTION ENZYME ECOKI SPECIFICITY SUBUNIT"/>
    <property type="match status" value="1"/>
</dbReference>
<keyword evidence="3" id="KW-0238">DNA-binding</keyword>
<feature type="domain" description="Type I restriction modification DNA specificity" evidence="4">
    <location>
        <begin position="233"/>
        <end position="408"/>
    </location>
</feature>
<keyword evidence="5" id="KW-0540">Nuclease</keyword>